<comment type="function">
    <text evidence="2">Binds to DNA and alters its conformation. May be involved in regulation of gene expression, nucleoid organization and DNA protection.</text>
</comment>
<dbReference type="InterPro" id="IPR036894">
    <property type="entry name" value="YbaB-like_sf"/>
</dbReference>
<dbReference type="GO" id="GO:0043590">
    <property type="term" value="C:bacterial nucleoid"/>
    <property type="evidence" value="ECO:0007669"/>
    <property type="project" value="UniProtKB-UniRule"/>
</dbReference>
<dbReference type="GO" id="GO:0005829">
    <property type="term" value="C:cytosol"/>
    <property type="evidence" value="ECO:0007669"/>
    <property type="project" value="TreeGrafter"/>
</dbReference>
<comment type="similarity">
    <text evidence="2">Belongs to the YbaB/EbfC family.</text>
</comment>
<dbReference type="AlphaFoldDB" id="A0A6B8W2J3"/>
<comment type="subcellular location">
    <subcellularLocation>
        <location evidence="2">Cytoplasm</location>
        <location evidence="2">Nucleoid</location>
    </subcellularLocation>
</comment>
<evidence type="ECO:0000313" key="4">
    <source>
        <dbReference type="Proteomes" id="UP000424462"/>
    </source>
</evidence>
<proteinExistence type="inferred from homology"/>
<evidence type="ECO:0000256" key="1">
    <source>
        <dbReference type="ARBA" id="ARBA00023125"/>
    </source>
</evidence>
<dbReference type="InterPro" id="IPR004401">
    <property type="entry name" value="YbaB/EbfC"/>
</dbReference>
<protein>
    <recommendedName>
        <fullName evidence="2">Nucleoid-associated protein COCCU_01380</fullName>
    </recommendedName>
</protein>
<dbReference type="EMBL" id="CP046455">
    <property type="protein sequence ID" value="QGU06237.1"/>
    <property type="molecule type" value="Genomic_DNA"/>
</dbReference>
<dbReference type="Gene3D" id="3.30.1310.10">
    <property type="entry name" value="Nucleoid-associated protein YbaB-like domain"/>
    <property type="match status" value="1"/>
</dbReference>
<keyword evidence="2" id="KW-0963">Cytoplasm</keyword>
<dbReference type="KEGG" id="cok:COCCU_01380"/>
<dbReference type="HAMAP" id="MF_00274">
    <property type="entry name" value="DNA_YbaB_EbfC"/>
    <property type="match status" value="1"/>
</dbReference>
<dbReference type="PIRSF" id="PIRSF004555">
    <property type="entry name" value="UCP004555"/>
    <property type="match status" value="1"/>
</dbReference>
<dbReference type="NCBIfam" id="TIGR00103">
    <property type="entry name" value="DNA_YbaB_EbfC"/>
    <property type="match status" value="1"/>
</dbReference>
<dbReference type="PANTHER" id="PTHR33449:SF1">
    <property type="entry name" value="NUCLEOID-ASSOCIATED PROTEIN YBAB"/>
    <property type="match status" value="1"/>
</dbReference>
<dbReference type="Proteomes" id="UP000424462">
    <property type="component" value="Chromosome"/>
</dbReference>
<gene>
    <name evidence="3" type="ORF">COCCU_01380</name>
</gene>
<accession>A0A6B8W2J3</accession>
<dbReference type="RefSeq" id="WP_156229823.1">
    <property type="nucleotide sequence ID" value="NZ_CP046455.1"/>
</dbReference>
<comment type="subunit">
    <text evidence="2">Homodimer.</text>
</comment>
<reference evidence="3 4" key="1">
    <citation type="submission" date="2019-11" db="EMBL/GenBank/DDBJ databases">
        <title>Complete genome sequence of Corynebacterium kalinowskii 1959, a novel Corynebacterium species isolated from soil of a small paddock in Vilsendorf, Germany.</title>
        <authorList>
            <person name="Schaffert L."/>
            <person name="Ruwe M."/>
            <person name="Milse J."/>
            <person name="Hanuschka K."/>
            <person name="Ortseifen V."/>
            <person name="Droste J."/>
            <person name="Brandt D."/>
            <person name="Schlueter L."/>
            <person name="Kutter Y."/>
            <person name="Vinke S."/>
            <person name="Viehoefer P."/>
            <person name="Jacob L."/>
            <person name="Luebke N.-C."/>
            <person name="Schulte-Berndt E."/>
            <person name="Hain C."/>
            <person name="Linder M."/>
            <person name="Schmidt P."/>
            <person name="Wollenschlaeger L."/>
            <person name="Luttermann T."/>
            <person name="Thieme E."/>
            <person name="Hassa J."/>
            <person name="Haak M."/>
            <person name="Wittchen M."/>
            <person name="Mentz A."/>
            <person name="Persicke M."/>
            <person name="Busche T."/>
            <person name="Ruckert C."/>
        </authorList>
    </citation>
    <scope>NUCLEOTIDE SEQUENCE [LARGE SCALE GENOMIC DNA]</scope>
    <source>
        <strain evidence="3 4">2039</strain>
    </source>
</reference>
<dbReference type="SUPFAM" id="SSF82607">
    <property type="entry name" value="YbaB-like"/>
    <property type="match status" value="1"/>
</dbReference>
<dbReference type="GO" id="GO:0003677">
    <property type="term" value="F:DNA binding"/>
    <property type="evidence" value="ECO:0007669"/>
    <property type="project" value="UniProtKB-UniRule"/>
</dbReference>
<dbReference type="Pfam" id="PF02575">
    <property type="entry name" value="YbaB_DNA_bd"/>
    <property type="match status" value="1"/>
</dbReference>
<name>A0A6B8W2J3_9CORY</name>
<evidence type="ECO:0000313" key="3">
    <source>
        <dbReference type="EMBL" id="QGU06237.1"/>
    </source>
</evidence>
<evidence type="ECO:0000256" key="2">
    <source>
        <dbReference type="HAMAP-Rule" id="MF_00274"/>
    </source>
</evidence>
<keyword evidence="1 2" id="KW-0238">DNA-binding</keyword>
<dbReference type="PANTHER" id="PTHR33449">
    <property type="entry name" value="NUCLEOID-ASSOCIATED PROTEIN YBAB"/>
    <property type="match status" value="1"/>
</dbReference>
<organism evidence="3 4">
    <name type="scientific">Corynebacterium occultum</name>
    <dbReference type="NCBI Taxonomy" id="2675219"/>
    <lineage>
        <taxon>Bacteria</taxon>
        <taxon>Bacillati</taxon>
        <taxon>Actinomycetota</taxon>
        <taxon>Actinomycetes</taxon>
        <taxon>Mycobacteriales</taxon>
        <taxon>Corynebacteriaceae</taxon>
        <taxon>Corynebacterium</taxon>
    </lineage>
</organism>
<keyword evidence="4" id="KW-1185">Reference proteome</keyword>
<sequence length="109" mass="11341">MSQPDMSQLLAQAQQMQAQLQQAQQEIIASTVVGEAGNGLVSVSMSGGGTVSEIKIDPKVVDPEDIETLQDLLTGAFNDAHQKVADLAQEKMGPLSQGMGGEELGGLFG</sequence>